<dbReference type="FunFam" id="3.40.50.720:FF:000018">
    <property type="entry name" value="Malate dehydrogenase"/>
    <property type="match status" value="1"/>
</dbReference>
<dbReference type="EC" id="1.1.1.27" evidence="3 9"/>
<dbReference type="SUPFAM" id="SSF56327">
    <property type="entry name" value="LDH C-terminal domain-like"/>
    <property type="match status" value="1"/>
</dbReference>
<name>A0AAW1CN29_9HEMI</name>
<dbReference type="PANTHER" id="PTHR43128:SF16">
    <property type="entry name" value="L-LACTATE DEHYDROGENASE"/>
    <property type="match status" value="1"/>
</dbReference>
<evidence type="ECO:0000313" key="12">
    <source>
        <dbReference type="EMBL" id="KAK9500316.1"/>
    </source>
</evidence>
<dbReference type="NCBIfam" id="TIGR01771">
    <property type="entry name" value="L-LDH-NAD"/>
    <property type="match status" value="1"/>
</dbReference>
<evidence type="ECO:0000256" key="2">
    <source>
        <dbReference type="ARBA" id="ARBA00006054"/>
    </source>
</evidence>
<evidence type="ECO:0000256" key="3">
    <source>
        <dbReference type="ARBA" id="ARBA00012967"/>
    </source>
</evidence>
<accession>A0AAW1CN29</accession>
<organism evidence="12 13">
    <name type="scientific">Rhynocoris fuscipes</name>
    <dbReference type="NCBI Taxonomy" id="488301"/>
    <lineage>
        <taxon>Eukaryota</taxon>
        <taxon>Metazoa</taxon>
        <taxon>Ecdysozoa</taxon>
        <taxon>Arthropoda</taxon>
        <taxon>Hexapoda</taxon>
        <taxon>Insecta</taxon>
        <taxon>Pterygota</taxon>
        <taxon>Neoptera</taxon>
        <taxon>Paraneoptera</taxon>
        <taxon>Hemiptera</taxon>
        <taxon>Heteroptera</taxon>
        <taxon>Panheteroptera</taxon>
        <taxon>Cimicomorpha</taxon>
        <taxon>Reduviidae</taxon>
        <taxon>Harpactorinae</taxon>
        <taxon>Harpactorini</taxon>
        <taxon>Rhynocoris</taxon>
    </lineage>
</organism>
<sequence>MLKSRLLSIANFRIVTFPALSSLTEVTKPPEYSRNKISIIGAGQVGMAFAFACQNQHIADEIAIVDVMGDKLKGELMDLQQGAYFQPYVKVYGGTDLSVTKDSQICIVTAGSRQKDKETRLDLLGKNINILKKIIPEIVNCSPEGTILIVTNPVDILAYATWKLSGLPANRVIGSGTNLDMSRFISMVAKKYNISTQSVFMWILGEHGDSMVPMWSSFSVAGKALLKNTEKVDEDWINNFKAVVKSAYEVRALKGCTQYAVSLSCVDICNSILTNANKVRAVSTLAKGFYGIEEEVFISLPCVLGQNGVSHMVNLEFTDSEMCALQESACKVAKFQEGMLK</sequence>
<proteinExistence type="inferred from homology"/>
<dbReference type="PROSITE" id="PS00064">
    <property type="entry name" value="L_LDH"/>
    <property type="match status" value="1"/>
</dbReference>
<dbReference type="InterPro" id="IPR018177">
    <property type="entry name" value="L-lactate_DH_AS"/>
</dbReference>
<dbReference type="Pfam" id="PF00056">
    <property type="entry name" value="Ldh_1_N"/>
    <property type="match status" value="1"/>
</dbReference>
<gene>
    <name evidence="12" type="ORF">O3M35_001600</name>
</gene>
<comment type="similarity">
    <text evidence="2">Belongs to the LDH/MDH superfamily. LDH family.</text>
</comment>
<dbReference type="GO" id="GO:0004459">
    <property type="term" value="F:L-lactate dehydrogenase (NAD+) activity"/>
    <property type="evidence" value="ECO:0007669"/>
    <property type="project" value="UniProtKB-EC"/>
</dbReference>
<evidence type="ECO:0000256" key="7">
    <source>
        <dbReference type="PIRSR" id="PIRSR000102-1"/>
    </source>
</evidence>
<comment type="pathway">
    <text evidence="1 9">Fermentation; pyruvate fermentation to lactate; (S)-lactate from pyruvate: step 1/1.</text>
</comment>
<dbReference type="PRINTS" id="PR00086">
    <property type="entry name" value="LLDHDRGNASE"/>
</dbReference>
<dbReference type="SUPFAM" id="SSF51735">
    <property type="entry name" value="NAD(P)-binding Rossmann-fold domains"/>
    <property type="match status" value="1"/>
</dbReference>
<keyword evidence="4 9" id="KW-0560">Oxidoreductase</keyword>
<dbReference type="GO" id="GO:0006089">
    <property type="term" value="P:lactate metabolic process"/>
    <property type="evidence" value="ECO:0007669"/>
    <property type="project" value="TreeGrafter"/>
</dbReference>
<comment type="catalytic activity">
    <reaction evidence="6 9">
        <text>(S)-lactate + NAD(+) = pyruvate + NADH + H(+)</text>
        <dbReference type="Rhea" id="RHEA:23444"/>
        <dbReference type="ChEBI" id="CHEBI:15361"/>
        <dbReference type="ChEBI" id="CHEBI:15378"/>
        <dbReference type="ChEBI" id="CHEBI:16651"/>
        <dbReference type="ChEBI" id="CHEBI:57540"/>
        <dbReference type="ChEBI" id="CHEBI:57945"/>
        <dbReference type="EC" id="1.1.1.27"/>
    </reaction>
</comment>
<dbReference type="Gene3D" id="3.90.110.10">
    <property type="entry name" value="Lactate dehydrogenase/glycoside hydrolase, family 4, C-terminal"/>
    <property type="match status" value="1"/>
</dbReference>
<feature type="domain" description="Lactate/malate dehydrogenase C-terminal" evidence="11">
    <location>
        <begin position="177"/>
        <end position="329"/>
    </location>
</feature>
<comment type="caution">
    <text evidence="12">The sequence shown here is derived from an EMBL/GenBank/DDBJ whole genome shotgun (WGS) entry which is preliminary data.</text>
</comment>
<evidence type="ECO:0000256" key="1">
    <source>
        <dbReference type="ARBA" id="ARBA00004843"/>
    </source>
</evidence>
<dbReference type="Proteomes" id="UP001461498">
    <property type="component" value="Unassembled WGS sequence"/>
</dbReference>
<keyword evidence="5 8" id="KW-0520">NAD</keyword>
<dbReference type="InterPro" id="IPR015955">
    <property type="entry name" value="Lactate_DH/Glyco_Ohase_4_C"/>
</dbReference>
<dbReference type="GO" id="GO:0005737">
    <property type="term" value="C:cytoplasm"/>
    <property type="evidence" value="ECO:0007669"/>
    <property type="project" value="InterPro"/>
</dbReference>
<feature type="binding site" evidence="8">
    <location>
        <position position="66"/>
    </location>
    <ligand>
        <name>NAD(+)</name>
        <dbReference type="ChEBI" id="CHEBI:57540"/>
    </ligand>
</feature>
<dbReference type="PIRSF" id="PIRSF000102">
    <property type="entry name" value="Lac_mal_DH"/>
    <property type="match status" value="1"/>
</dbReference>
<dbReference type="InterPro" id="IPR001236">
    <property type="entry name" value="Lactate/malate_DH_N"/>
</dbReference>
<dbReference type="InterPro" id="IPR036291">
    <property type="entry name" value="NAD(P)-bd_dom_sf"/>
</dbReference>
<dbReference type="PANTHER" id="PTHR43128">
    <property type="entry name" value="L-2-HYDROXYCARBOXYLATE DEHYDROGENASE (NAD(P)(+))"/>
    <property type="match status" value="1"/>
</dbReference>
<dbReference type="EMBL" id="JAPXFL010000010">
    <property type="protein sequence ID" value="KAK9500316.1"/>
    <property type="molecule type" value="Genomic_DNA"/>
</dbReference>
<dbReference type="InterPro" id="IPR001557">
    <property type="entry name" value="L-lactate/malate_DH"/>
</dbReference>
<evidence type="ECO:0000259" key="11">
    <source>
        <dbReference type="Pfam" id="PF02866"/>
    </source>
</evidence>
<evidence type="ECO:0000256" key="8">
    <source>
        <dbReference type="PIRSR" id="PIRSR000102-3"/>
    </source>
</evidence>
<feature type="binding site" evidence="8">
    <location>
        <begin position="41"/>
        <end position="46"/>
    </location>
    <ligand>
        <name>NAD(+)</name>
        <dbReference type="ChEBI" id="CHEBI:57540"/>
    </ligand>
</feature>
<evidence type="ECO:0000259" key="10">
    <source>
        <dbReference type="Pfam" id="PF00056"/>
    </source>
</evidence>
<feature type="binding site" evidence="8">
    <location>
        <begin position="150"/>
        <end position="152"/>
    </location>
    <ligand>
        <name>NAD(+)</name>
        <dbReference type="ChEBI" id="CHEBI:57540"/>
    </ligand>
</feature>
<dbReference type="InterPro" id="IPR011304">
    <property type="entry name" value="L-lactate_DH"/>
</dbReference>
<evidence type="ECO:0000256" key="5">
    <source>
        <dbReference type="ARBA" id="ARBA00023027"/>
    </source>
</evidence>
<keyword evidence="13" id="KW-1185">Reference proteome</keyword>
<evidence type="ECO:0000256" key="4">
    <source>
        <dbReference type="ARBA" id="ARBA00023002"/>
    </source>
</evidence>
<evidence type="ECO:0000313" key="13">
    <source>
        <dbReference type="Proteomes" id="UP001461498"/>
    </source>
</evidence>
<dbReference type="Pfam" id="PF02866">
    <property type="entry name" value="Ldh_1_C"/>
    <property type="match status" value="1"/>
</dbReference>
<reference evidence="12 13" key="1">
    <citation type="submission" date="2022-12" db="EMBL/GenBank/DDBJ databases">
        <title>Chromosome-level genome assembly of true bugs.</title>
        <authorList>
            <person name="Ma L."/>
            <person name="Li H."/>
        </authorList>
    </citation>
    <scope>NUCLEOTIDE SEQUENCE [LARGE SCALE GENOMIC DNA]</scope>
    <source>
        <strain evidence="12">Lab_2022b</strain>
    </source>
</reference>
<feature type="domain" description="Lactate/malate dehydrogenase N-terminal" evidence="10">
    <location>
        <begin position="36"/>
        <end position="174"/>
    </location>
</feature>
<feature type="binding site" evidence="8">
    <location>
        <position position="127"/>
    </location>
    <ligand>
        <name>NAD(+)</name>
        <dbReference type="ChEBI" id="CHEBI:57540"/>
    </ligand>
</feature>
<dbReference type="AlphaFoldDB" id="A0AAW1CN29"/>
<dbReference type="Gene3D" id="3.40.50.720">
    <property type="entry name" value="NAD(P)-binding Rossmann-like Domain"/>
    <property type="match status" value="1"/>
</dbReference>
<dbReference type="InterPro" id="IPR022383">
    <property type="entry name" value="Lactate/malate_DH_C"/>
</dbReference>
<evidence type="ECO:0000256" key="6">
    <source>
        <dbReference type="ARBA" id="ARBA00049258"/>
    </source>
</evidence>
<evidence type="ECO:0000256" key="9">
    <source>
        <dbReference type="RuleBase" id="RU000496"/>
    </source>
</evidence>
<protein>
    <recommendedName>
        <fullName evidence="3 9">L-lactate dehydrogenase</fullName>
        <ecNumber evidence="3 9">1.1.1.27</ecNumber>
    </recommendedName>
</protein>
<feature type="active site" description="Proton acceptor" evidence="7">
    <location>
        <position position="207"/>
    </location>
</feature>